<reference evidence="1 2" key="1">
    <citation type="journal article" date="2016" name="ISME J.">
        <title>Chasing the elusive Euryarchaeota class WSA2: genomes reveal a uniquely fastidious methyl-reducing methanogen.</title>
        <authorList>
            <person name="Nobu M.K."/>
            <person name="Narihiro T."/>
            <person name="Kuroda K."/>
            <person name="Mei R."/>
            <person name="Liu W.T."/>
        </authorList>
    </citation>
    <scope>NUCLEOTIDE SEQUENCE [LARGE SCALE GENOMIC DNA]</scope>
    <source>
        <strain evidence="1">U1lsi0528_Bin055</strain>
    </source>
</reference>
<dbReference type="EMBL" id="LNGC01000016">
    <property type="protein sequence ID" value="KYC52814.1"/>
    <property type="molecule type" value="Genomic_DNA"/>
</dbReference>
<organism evidence="1 2">
    <name type="scientific">Candidatus Methanofastidiosum methylothiophilum</name>
    <dbReference type="NCBI Taxonomy" id="1705564"/>
    <lineage>
        <taxon>Archaea</taxon>
        <taxon>Methanobacteriati</taxon>
        <taxon>Methanobacteriota</taxon>
        <taxon>Stenosarchaea group</taxon>
        <taxon>Candidatus Methanofastidiosia</taxon>
        <taxon>Candidatus Methanofastidiosales</taxon>
        <taxon>Candidatus Methanofastidiosaceae</taxon>
        <taxon>Candidatus Methanofastidiosum</taxon>
    </lineage>
</organism>
<comment type="caution">
    <text evidence="1">The sequence shown here is derived from an EMBL/GenBank/DDBJ whole genome shotgun (WGS) entry which is preliminary data.</text>
</comment>
<dbReference type="Proteomes" id="UP000075398">
    <property type="component" value="Unassembled WGS sequence"/>
</dbReference>
<accession>A0A150J780</accession>
<evidence type="ECO:0000313" key="2">
    <source>
        <dbReference type="Proteomes" id="UP000075398"/>
    </source>
</evidence>
<dbReference type="AlphaFoldDB" id="A0A150J780"/>
<gene>
    <name evidence="1" type="ORF">AMQ22_00605</name>
</gene>
<proteinExistence type="predicted"/>
<dbReference type="PATRIC" id="fig|1705409.3.peg.623"/>
<sequence length="135" mass="16139">MGADFLLMWCPYPEITEKRLEELKQRIKTLNDLDINDRFEDLVDDETGETDLDAYKDLLKDIIQHFPDYEDYRECTTMIPHNSYRIILSGGMSWGDSPTNCYEDLEKICSVEKLWYLLEKYAVEDMQTHRKERDL</sequence>
<protein>
    <submittedName>
        <fullName evidence="1">Uncharacterized protein</fullName>
    </submittedName>
</protein>
<evidence type="ECO:0000313" key="1">
    <source>
        <dbReference type="EMBL" id="KYC52814.1"/>
    </source>
</evidence>
<name>A0A150J780_9EURY</name>